<feature type="region of interest" description="Disordered" evidence="1">
    <location>
        <begin position="171"/>
        <end position="234"/>
    </location>
</feature>
<proteinExistence type="predicted"/>
<feature type="region of interest" description="Disordered" evidence="1">
    <location>
        <begin position="397"/>
        <end position="420"/>
    </location>
</feature>
<keyword evidence="3" id="KW-1185">Reference proteome</keyword>
<name>A0AAD2FZW8_9STRA</name>
<dbReference type="SUPFAM" id="SSF101447">
    <property type="entry name" value="Formin homology 2 domain (FH2 domain)"/>
    <property type="match status" value="1"/>
</dbReference>
<evidence type="ECO:0000313" key="2">
    <source>
        <dbReference type="EMBL" id="CAJ1958664.1"/>
    </source>
</evidence>
<evidence type="ECO:0000256" key="1">
    <source>
        <dbReference type="SAM" id="MobiDB-lite"/>
    </source>
</evidence>
<gene>
    <name evidence="2" type="ORF">CYCCA115_LOCUS17289</name>
</gene>
<comment type="caution">
    <text evidence="2">The sequence shown here is derived from an EMBL/GenBank/DDBJ whole genome shotgun (WGS) entry which is preliminary data.</text>
</comment>
<dbReference type="EMBL" id="CAKOGP040001980">
    <property type="protein sequence ID" value="CAJ1958664.1"/>
    <property type="molecule type" value="Genomic_DNA"/>
</dbReference>
<protein>
    <submittedName>
        <fullName evidence="2">Uncharacterized protein</fullName>
    </submittedName>
</protein>
<dbReference type="AlphaFoldDB" id="A0AAD2FZW8"/>
<feature type="region of interest" description="Disordered" evidence="1">
    <location>
        <begin position="48"/>
        <end position="111"/>
    </location>
</feature>
<reference evidence="2" key="1">
    <citation type="submission" date="2023-08" db="EMBL/GenBank/DDBJ databases">
        <authorList>
            <person name="Audoor S."/>
            <person name="Bilcke G."/>
        </authorList>
    </citation>
    <scope>NUCLEOTIDE SEQUENCE</scope>
</reference>
<evidence type="ECO:0000313" key="3">
    <source>
        <dbReference type="Proteomes" id="UP001295423"/>
    </source>
</evidence>
<sequence length="420" mass="48348">MYEHAPPQHYGSYHGMDRRPLASKPIYQVNPNIPPPPQHHVNQWNKHRVMHHAPPPPPPPSGPYYENHHHHHNRHYHHIPPPPPPSHHHNHQFHQIPPPPPPPPRPHHQAHQINPRQLNMNQLMKPVLKTPQLMKPKKQAMMDNVARALPFKSPTTLNFERMLSAADIIEKEASSENTDPNSQAEQESNKRRKHSHDFESNALKPIQESPSTPLKPIARRLSDPTHNSPFAKRIASSKNDDPFVQILQDKLLYKKLVLTMALQRQPKELAQKEESKPPAKVIVEGFYWKEYPPCEQTLYDSMEDYYELSTQQRQSKHQQSFNNALVKKVREVAASNGWEFEPSFSDKKLRDRIRCFFKTHLQNAKKRLTTMQKHSDSFEHKATLRGLINAAEASGVLGGKKQDVSAGDAPPASKRRRSVS</sequence>
<feature type="compositionally biased region" description="Polar residues" evidence="1">
    <location>
        <begin position="175"/>
        <end position="186"/>
    </location>
</feature>
<feature type="compositionally biased region" description="Pro residues" evidence="1">
    <location>
        <begin position="53"/>
        <end position="62"/>
    </location>
</feature>
<feature type="compositionally biased region" description="Basic residues" evidence="1">
    <location>
        <begin position="68"/>
        <end position="78"/>
    </location>
</feature>
<dbReference type="Proteomes" id="UP001295423">
    <property type="component" value="Unassembled WGS sequence"/>
</dbReference>
<accession>A0AAD2FZW8</accession>
<organism evidence="2 3">
    <name type="scientific">Cylindrotheca closterium</name>
    <dbReference type="NCBI Taxonomy" id="2856"/>
    <lineage>
        <taxon>Eukaryota</taxon>
        <taxon>Sar</taxon>
        <taxon>Stramenopiles</taxon>
        <taxon>Ochrophyta</taxon>
        <taxon>Bacillariophyta</taxon>
        <taxon>Bacillariophyceae</taxon>
        <taxon>Bacillariophycidae</taxon>
        <taxon>Bacillariales</taxon>
        <taxon>Bacillariaceae</taxon>
        <taxon>Cylindrotheca</taxon>
    </lineage>
</organism>